<evidence type="ECO:0000313" key="1">
    <source>
        <dbReference type="EMBL" id="AEF81007.1"/>
    </source>
</evidence>
<sequence>MIEKQIFTPAEKKNRLLERMELKGLIEATEEAPFYKPAQGVFFDAIIVWLENEKIPWMMGIAEIEQFIKQRILTKAGNRSGGALRKRHYDKKKALLSVTFST</sequence>
<dbReference type="RefSeq" id="WP_015711361.1">
    <property type="nucleotide sequence ID" value="NC_015577.1"/>
</dbReference>
<organism evidence="1 2">
    <name type="scientific">Leadbettera azotonutricia (strain ATCC BAA-888 / DSM 13862 / ZAS-9)</name>
    <name type="common">Treponema azotonutricium</name>
    <dbReference type="NCBI Taxonomy" id="545695"/>
    <lineage>
        <taxon>Bacteria</taxon>
        <taxon>Pseudomonadati</taxon>
        <taxon>Spirochaetota</taxon>
        <taxon>Spirochaetia</taxon>
        <taxon>Spirochaetales</taxon>
        <taxon>Breznakiellaceae</taxon>
        <taxon>Leadbettera</taxon>
    </lineage>
</organism>
<dbReference type="HOGENOM" id="CLU_2276210_0_0_12"/>
<dbReference type="AlphaFoldDB" id="F5YBI5"/>
<gene>
    <name evidence="1" type="ordered locus">TREAZ_0598</name>
</gene>
<reference evidence="1 2" key="2">
    <citation type="journal article" date="2011" name="ISME J.">
        <title>RNA-seq reveals cooperative metabolic interactions between two termite-gut spirochete species in co-culture.</title>
        <authorList>
            <person name="Rosenthal A.Z."/>
            <person name="Matson E.G."/>
            <person name="Eldar A."/>
            <person name="Leadbetter J.R."/>
        </authorList>
    </citation>
    <scope>NUCLEOTIDE SEQUENCE [LARGE SCALE GENOMIC DNA]</scope>
    <source>
        <strain evidence="2">ATCC BAA-888 / DSM 13862 / ZAS-9</strain>
    </source>
</reference>
<keyword evidence="2" id="KW-1185">Reference proteome</keyword>
<evidence type="ECO:0000313" key="2">
    <source>
        <dbReference type="Proteomes" id="UP000009222"/>
    </source>
</evidence>
<dbReference type="STRING" id="545695.TREAZ_0598"/>
<reference evidence="2" key="1">
    <citation type="submission" date="2009-12" db="EMBL/GenBank/DDBJ databases">
        <title>Complete sequence of Treponema azotonutricium strain ZAS-9.</title>
        <authorList>
            <person name="Tetu S.G."/>
            <person name="Matson E."/>
            <person name="Ren Q."/>
            <person name="Seshadri R."/>
            <person name="Elbourne L."/>
            <person name="Hassan K.A."/>
            <person name="Durkin A."/>
            <person name="Radune D."/>
            <person name="Mohamoud Y."/>
            <person name="Shay R."/>
            <person name="Jin S."/>
            <person name="Zhang X."/>
            <person name="Lucey K."/>
            <person name="Ballor N.R."/>
            <person name="Ottesen E."/>
            <person name="Rosenthal R."/>
            <person name="Allen A."/>
            <person name="Leadbetter J.R."/>
            <person name="Paulsen I.T."/>
        </authorList>
    </citation>
    <scope>NUCLEOTIDE SEQUENCE [LARGE SCALE GENOMIC DNA]</scope>
    <source>
        <strain evidence="2">ATCC BAA-888 / DSM 13862 / ZAS-9</strain>
    </source>
</reference>
<proteinExistence type="predicted"/>
<name>F5YBI5_LEAAZ</name>
<protein>
    <submittedName>
        <fullName evidence="1">Uncharacterized protein</fullName>
    </submittedName>
</protein>
<accession>F5YBI5</accession>
<dbReference type="Proteomes" id="UP000009222">
    <property type="component" value="Chromosome"/>
</dbReference>
<dbReference type="InParanoid" id="F5YBI5"/>
<dbReference type="KEGG" id="taz:TREAZ_0598"/>
<dbReference type="EMBL" id="CP001841">
    <property type="protein sequence ID" value="AEF81007.1"/>
    <property type="molecule type" value="Genomic_DNA"/>
</dbReference>